<feature type="region of interest" description="Disordered" evidence="1">
    <location>
        <begin position="67"/>
        <end position="120"/>
    </location>
</feature>
<dbReference type="EMBL" id="JAVRRA010027861">
    <property type="protein sequence ID" value="KAK5050177.1"/>
    <property type="molecule type" value="Genomic_DNA"/>
</dbReference>
<evidence type="ECO:0000313" key="3">
    <source>
        <dbReference type="Proteomes" id="UP001357485"/>
    </source>
</evidence>
<protein>
    <submittedName>
        <fullName evidence="2">N-acetylglucosaminyldiphosphodolichol N-acetylglucosaminyltransferase catalytic subunit alg13</fullName>
        <ecNumber evidence="2">2.4.1.141</ecNumber>
    </submittedName>
</protein>
<sequence length="120" mass="13015">MEVRVNARTQLNIEGFDFNAKGLAAEMRAVKGEGGREEGVVISHAGAWRVPRPLSRQLVLSAASHDLTKLDETQAPAPSSTPSASASRSSSCPTRNSWTTTRSSWPKRSQSKATSFTEVW</sequence>
<accession>A0ABR0IWT6</accession>
<dbReference type="GO" id="GO:0004577">
    <property type="term" value="F:N-acetylglucosaminyldiphosphodolichol N-acetylglucosaminyltransferase activity"/>
    <property type="evidence" value="ECO:0007669"/>
    <property type="project" value="UniProtKB-EC"/>
</dbReference>
<reference evidence="2 3" key="1">
    <citation type="submission" date="2023-08" db="EMBL/GenBank/DDBJ databases">
        <title>Black Yeasts Isolated from many extreme environments.</title>
        <authorList>
            <person name="Coleine C."/>
            <person name="Stajich J.E."/>
            <person name="Selbmann L."/>
        </authorList>
    </citation>
    <scope>NUCLEOTIDE SEQUENCE [LARGE SCALE GENOMIC DNA]</scope>
    <source>
        <strain evidence="2 3">CCFEE 536</strain>
    </source>
</reference>
<keyword evidence="3" id="KW-1185">Reference proteome</keyword>
<feature type="compositionally biased region" description="Polar residues" evidence="1">
    <location>
        <begin position="106"/>
        <end position="120"/>
    </location>
</feature>
<feature type="non-terminal residue" evidence="2">
    <location>
        <position position="120"/>
    </location>
</feature>
<dbReference type="Proteomes" id="UP001357485">
    <property type="component" value="Unassembled WGS sequence"/>
</dbReference>
<keyword evidence="2" id="KW-0808">Transferase</keyword>
<evidence type="ECO:0000256" key="1">
    <source>
        <dbReference type="SAM" id="MobiDB-lite"/>
    </source>
</evidence>
<evidence type="ECO:0000313" key="2">
    <source>
        <dbReference type="EMBL" id="KAK5050177.1"/>
    </source>
</evidence>
<dbReference type="EC" id="2.4.1.141" evidence="2"/>
<organism evidence="2 3">
    <name type="scientific">Cryomyces antarcticus</name>
    <dbReference type="NCBI Taxonomy" id="329879"/>
    <lineage>
        <taxon>Eukaryota</taxon>
        <taxon>Fungi</taxon>
        <taxon>Dikarya</taxon>
        <taxon>Ascomycota</taxon>
        <taxon>Pezizomycotina</taxon>
        <taxon>Dothideomycetes</taxon>
        <taxon>Dothideomycetes incertae sedis</taxon>
        <taxon>Cryomyces</taxon>
    </lineage>
</organism>
<proteinExistence type="predicted"/>
<comment type="caution">
    <text evidence="2">The sequence shown here is derived from an EMBL/GenBank/DDBJ whole genome shotgun (WGS) entry which is preliminary data.</text>
</comment>
<name>A0ABR0IWT6_9PEZI</name>
<keyword evidence="2" id="KW-0328">Glycosyltransferase</keyword>
<gene>
    <name evidence="2" type="primary">ALG13</name>
    <name evidence="2" type="ORF">LTR16_010911</name>
</gene>
<feature type="compositionally biased region" description="Low complexity" evidence="1">
    <location>
        <begin position="75"/>
        <end position="104"/>
    </location>
</feature>